<dbReference type="InterPro" id="IPR036165">
    <property type="entry name" value="YefM-like_sf"/>
</dbReference>
<dbReference type="InterPro" id="IPR006442">
    <property type="entry name" value="Antitoxin_Phd/YefM"/>
</dbReference>
<proteinExistence type="inferred from homology"/>
<dbReference type="Gene3D" id="3.40.1620.10">
    <property type="entry name" value="YefM-like domain"/>
    <property type="match status" value="1"/>
</dbReference>
<comment type="function">
    <text evidence="2">Antitoxin component of a type II toxin-antitoxin (TA) system.</text>
</comment>
<evidence type="ECO:0000313" key="3">
    <source>
        <dbReference type="EMBL" id="OGE32367.1"/>
    </source>
</evidence>
<reference evidence="3 4" key="1">
    <citation type="journal article" date="2016" name="Nat. Commun.">
        <title>Thousands of microbial genomes shed light on interconnected biogeochemical processes in an aquifer system.</title>
        <authorList>
            <person name="Anantharaman K."/>
            <person name="Brown C.T."/>
            <person name="Hug L.A."/>
            <person name="Sharon I."/>
            <person name="Castelle C.J."/>
            <person name="Probst A.J."/>
            <person name="Thomas B.C."/>
            <person name="Singh A."/>
            <person name="Wilkins M.J."/>
            <person name="Karaoz U."/>
            <person name="Brodie E.L."/>
            <person name="Williams K.H."/>
            <person name="Hubbard S.S."/>
            <person name="Banfield J.F."/>
        </authorList>
    </citation>
    <scope>NUCLEOTIDE SEQUENCE [LARGE SCALE GENOMIC DNA]</scope>
</reference>
<dbReference type="SUPFAM" id="SSF143120">
    <property type="entry name" value="YefM-like"/>
    <property type="match status" value="1"/>
</dbReference>
<dbReference type="AlphaFoldDB" id="A0A1F5JUS9"/>
<gene>
    <name evidence="3" type="ORF">A3C59_05225</name>
</gene>
<name>A0A1F5JUS9_9BACT</name>
<evidence type="ECO:0000256" key="2">
    <source>
        <dbReference type="RuleBase" id="RU362080"/>
    </source>
</evidence>
<dbReference type="Pfam" id="PF02604">
    <property type="entry name" value="PhdYeFM_antitox"/>
    <property type="match status" value="1"/>
</dbReference>
<dbReference type="STRING" id="1797768.A3C59_05225"/>
<evidence type="ECO:0000313" key="4">
    <source>
        <dbReference type="Proteomes" id="UP000176902"/>
    </source>
</evidence>
<dbReference type="Proteomes" id="UP000176902">
    <property type="component" value="Unassembled WGS sequence"/>
</dbReference>
<comment type="caution">
    <text evidence="3">The sequence shown here is derived from an EMBL/GenBank/DDBJ whole genome shotgun (WGS) entry which is preliminary data.</text>
</comment>
<protein>
    <recommendedName>
        <fullName evidence="2">Antitoxin</fullName>
    </recommendedName>
</protein>
<organism evidence="3 4">
    <name type="scientific">Candidatus Daviesbacteria bacterium RIFCSPHIGHO2_02_FULL_36_13</name>
    <dbReference type="NCBI Taxonomy" id="1797768"/>
    <lineage>
        <taxon>Bacteria</taxon>
        <taxon>Candidatus Daviesiibacteriota</taxon>
    </lineage>
</organism>
<comment type="similarity">
    <text evidence="1 2">Belongs to the phD/YefM antitoxin family.</text>
</comment>
<dbReference type="NCBIfam" id="TIGR01552">
    <property type="entry name" value="phd_fam"/>
    <property type="match status" value="1"/>
</dbReference>
<dbReference type="EMBL" id="MFCV01000027">
    <property type="protein sequence ID" value="OGE32367.1"/>
    <property type="molecule type" value="Genomic_DNA"/>
</dbReference>
<sequence length="92" mass="10225">MLNTIPARSLQKSYKAIIEGVKTKKQAVVLTTNSKPQAAIIPLEDLDRLKSAKSTSSALEILKLAIEGRKELKSLPKDLRQQADKILYGRHD</sequence>
<accession>A0A1F5JUS9</accession>
<evidence type="ECO:0000256" key="1">
    <source>
        <dbReference type="ARBA" id="ARBA00009981"/>
    </source>
</evidence>